<dbReference type="PANTHER" id="PTHR47505">
    <property type="entry name" value="DNA UTILIZATION PROTEIN YHGH"/>
    <property type="match status" value="1"/>
</dbReference>
<dbReference type="Proteomes" id="UP000292423">
    <property type="component" value="Unassembled WGS sequence"/>
</dbReference>
<comment type="caution">
    <text evidence="3">The sequence shown here is derived from an EMBL/GenBank/DDBJ whole genome shotgun (WGS) entry which is preliminary data.</text>
</comment>
<evidence type="ECO:0000313" key="4">
    <source>
        <dbReference type="Proteomes" id="UP000292423"/>
    </source>
</evidence>
<accession>A0A4Q7ZDU7</accession>
<proteinExistence type="inferred from homology"/>
<name>A0A4Q7ZDU7_9GAMM</name>
<evidence type="ECO:0000259" key="2">
    <source>
        <dbReference type="Pfam" id="PF18912"/>
    </source>
</evidence>
<dbReference type="OrthoDB" id="9793412at2"/>
<dbReference type="CDD" id="cd06223">
    <property type="entry name" value="PRTases_typeI"/>
    <property type="match status" value="1"/>
</dbReference>
<dbReference type="InterPro" id="IPR029057">
    <property type="entry name" value="PRTase-like"/>
</dbReference>
<evidence type="ECO:0000256" key="1">
    <source>
        <dbReference type="ARBA" id="ARBA00008007"/>
    </source>
</evidence>
<comment type="similarity">
    <text evidence="1">Belongs to the ComF/GntX family.</text>
</comment>
<dbReference type="Gene3D" id="3.40.50.2020">
    <property type="match status" value="1"/>
</dbReference>
<protein>
    <submittedName>
        <fullName evidence="3">ComF family protein</fullName>
    </submittedName>
</protein>
<dbReference type="RefSeq" id="WP_130410368.1">
    <property type="nucleotide sequence ID" value="NZ_SHKX01000001.1"/>
</dbReference>
<dbReference type="AlphaFoldDB" id="A0A4Q7ZDU7"/>
<keyword evidence="4" id="KW-1185">Reference proteome</keyword>
<sequence length="228" mass="25045">MISLIKHLLLPGSPCLLCRAITGSVSGLCRDCLPDLPLTGADCTACGMPEAEPGSCPCSPADWPFSAVLCAAYYRFPMDHLIHQFKELPRHESARPLAWLLASRVRRHAGARPAVLIPVPAAMERLQARGFDQALELARETGRLLRIPVRTDVFERRRGLPAQKGLNAAQRDRNIRLAFRAGKLRGLPDHVALVDDVLTTGATVRHLAEMLQRAGVGRVEVWTLARTL</sequence>
<organism evidence="3 4">
    <name type="scientific">Fluviicoccus keumensis</name>
    <dbReference type="NCBI Taxonomy" id="1435465"/>
    <lineage>
        <taxon>Bacteria</taxon>
        <taxon>Pseudomonadati</taxon>
        <taxon>Pseudomonadota</taxon>
        <taxon>Gammaproteobacteria</taxon>
        <taxon>Moraxellales</taxon>
        <taxon>Moraxellaceae</taxon>
        <taxon>Fluviicoccus</taxon>
    </lineage>
</organism>
<dbReference type="EMBL" id="SHKX01000001">
    <property type="protein sequence ID" value="RZU48273.1"/>
    <property type="molecule type" value="Genomic_DNA"/>
</dbReference>
<dbReference type="InterPro" id="IPR044005">
    <property type="entry name" value="DZR_2"/>
</dbReference>
<evidence type="ECO:0000313" key="3">
    <source>
        <dbReference type="EMBL" id="RZU48273.1"/>
    </source>
</evidence>
<feature type="domain" description="Double zinc ribbon" evidence="2">
    <location>
        <begin position="7"/>
        <end position="57"/>
    </location>
</feature>
<dbReference type="PANTHER" id="PTHR47505:SF1">
    <property type="entry name" value="DNA UTILIZATION PROTEIN YHGH"/>
    <property type="match status" value="1"/>
</dbReference>
<gene>
    <name evidence="3" type="ORF">EV700_0064</name>
</gene>
<reference evidence="3 4" key="1">
    <citation type="submission" date="2019-02" db="EMBL/GenBank/DDBJ databases">
        <title>Genomic Encyclopedia of Type Strains, Phase IV (KMG-IV): sequencing the most valuable type-strain genomes for metagenomic binning, comparative biology and taxonomic classification.</title>
        <authorList>
            <person name="Goeker M."/>
        </authorList>
    </citation>
    <scope>NUCLEOTIDE SEQUENCE [LARGE SCALE GENOMIC DNA]</scope>
    <source>
        <strain evidence="3 4">DSM 105135</strain>
    </source>
</reference>
<dbReference type="SUPFAM" id="SSF53271">
    <property type="entry name" value="PRTase-like"/>
    <property type="match status" value="1"/>
</dbReference>
<dbReference type="InterPro" id="IPR000836">
    <property type="entry name" value="PRTase_dom"/>
</dbReference>
<dbReference type="InterPro" id="IPR051910">
    <property type="entry name" value="ComF/GntX_DNA_util-trans"/>
</dbReference>
<dbReference type="Pfam" id="PF18912">
    <property type="entry name" value="DZR_2"/>
    <property type="match status" value="1"/>
</dbReference>